<keyword evidence="2" id="KW-1133">Transmembrane helix</keyword>
<keyword evidence="2" id="KW-0472">Membrane</keyword>
<evidence type="ECO:0000313" key="3">
    <source>
        <dbReference type="EMBL" id="QHT35222.1"/>
    </source>
</evidence>
<accession>A0A6C0F2C5</accession>
<feature type="region of interest" description="Disordered" evidence="1">
    <location>
        <begin position="91"/>
        <end position="125"/>
    </location>
</feature>
<keyword evidence="2" id="KW-0812">Transmembrane</keyword>
<dbReference type="InterPro" id="IPR016024">
    <property type="entry name" value="ARM-type_fold"/>
</dbReference>
<dbReference type="EMBL" id="MN739014">
    <property type="protein sequence ID" value="QHT35222.1"/>
    <property type="molecule type" value="Genomic_DNA"/>
</dbReference>
<evidence type="ECO:0000256" key="2">
    <source>
        <dbReference type="SAM" id="Phobius"/>
    </source>
</evidence>
<dbReference type="Gene3D" id="3.30.70.2850">
    <property type="match status" value="1"/>
</dbReference>
<organism evidence="3">
    <name type="scientific">viral metagenome</name>
    <dbReference type="NCBI Taxonomy" id="1070528"/>
    <lineage>
        <taxon>unclassified sequences</taxon>
        <taxon>metagenomes</taxon>
        <taxon>organismal metagenomes</taxon>
    </lineage>
</organism>
<feature type="compositionally biased region" description="Acidic residues" evidence="1">
    <location>
        <begin position="91"/>
        <end position="123"/>
    </location>
</feature>
<name>A0A6C0F2C5_9ZZZZ</name>
<protein>
    <recommendedName>
        <fullName evidence="4">Rho termination factor N-terminal domain-containing protein</fullName>
    </recommendedName>
</protein>
<evidence type="ECO:0000256" key="1">
    <source>
        <dbReference type="SAM" id="MobiDB-lite"/>
    </source>
</evidence>
<evidence type="ECO:0008006" key="4">
    <source>
        <dbReference type="Google" id="ProtNLM"/>
    </source>
</evidence>
<sequence>MGAFNFIESFFLLSLGITFVLIVLLVYHFKQKLSTMEQKCDTMFEIVQNLVQEFKTVKQECGSMPVQTSCPMSMCREFVSSDFMRNVCDDEDDEAEEDEDDEDDEDEDEDEDEDDDEDDDEDERDVKIINMSESAIEEIIELEPEAPIVIEETVDYKKQTVAELRTIVTSRGLATNPSRLSKTELLKLLEK</sequence>
<reference evidence="3" key="1">
    <citation type="journal article" date="2020" name="Nature">
        <title>Giant virus diversity and host interactions through global metagenomics.</title>
        <authorList>
            <person name="Schulz F."/>
            <person name="Roux S."/>
            <person name="Paez-Espino D."/>
            <person name="Jungbluth S."/>
            <person name="Walsh D.A."/>
            <person name="Denef V.J."/>
            <person name="McMahon K.D."/>
            <person name="Konstantinidis K.T."/>
            <person name="Eloe-Fadrosh E.A."/>
            <person name="Kyrpides N.C."/>
            <person name="Woyke T."/>
        </authorList>
    </citation>
    <scope>NUCLEOTIDE SEQUENCE</scope>
    <source>
        <strain evidence="3">GVMAG-M-3300009180-1</strain>
    </source>
</reference>
<dbReference type="SUPFAM" id="SSF48371">
    <property type="entry name" value="ARM repeat"/>
    <property type="match status" value="1"/>
</dbReference>
<proteinExistence type="predicted"/>
<dbReference type="AlphaFoldDB" id="A0A6C0F2C5"/>
<feature type="transmembrane region" description="Helical" evidence="2">
    <location>
        <begin position="6"/>
        <end position="29"/>
    </location>
</feature>